<dbReference type="SUPFAM" id="SSF52540">
    <property type="entry name" value="P-loop containing nucleoside triphosphate hydrolases"/>
    <property type="match status" value="1"/>
</dbReference>
<sequence>MTKQASIIIVSGRSGSGKTSVLNILEDFGFYVIDNLPLSIVPETIKKLTSDDSIHKIALGVDVRAPAADLSSFPKVHDDLIACYGESAITVLYTTATESVLVARFGATRRVHPLMATGVTGNLPKAILSEIELLEPIASLSDIKIDTSYLNTHELKEKVRDYLGVQNQVTINLLSFGFKYGTPIDADFIFDVRVLPNPHWHIELRQQSGEDAPVQAFFAQHPEVDEMAADIATYLNKWLPSFLQNNRHTITIGIGCTGGQHRSVYMTRLIERRLAQSLPNQMRVVAKHREKRYWCC</sequence>
<evidence type="ECO:0000313" key="7">
    <source>
        <dbReference type="EMBL" id="UXZ04033.1"/>
    </source>
</evidence>
<evidence type="ECO:0000259" key="6">
    <source>
        <dbReference type="Pfam" id="PF22740"/>
    </source>
</evidence>
<evidence type="ECO:0000256" key="4">
    <source>
        <dbReference type="HAMAP-Rule" id="MF_00636"/>
    </source>
</evidence>
<dbReference type="HAMAP" id="MF_00636">
    <property type="entry name" value="RapZ_like"/>
    <property type="match status" value="1"/>
</dbReference>
<dbReference type="NCBIfam" id="NF003828">
    <property type="entry name" value="PRK05416.1"/>
    <property type="match status" value="1"/>
</dbReference>
<organism evidence="7 8">
    <name type="scientific">Moraxella nasicaprae</name>
    <dbReference type="NCBI Taxonomy" id="2904122"/>
    <lineage>
        <taxon>Bacteria</taxon>
        <taxon>Pseudomonadati</taxon>
        <taxon>Pseudomonadota</taxon>
        <taxon>Gammaproteobacteria</taxon>
        <taxon>Moraxellales</taxon>
        <taxon>Moraxellaceae</taxon>
        <taxon>Moraxella</taxon>
    </lineage>
</organism>
<feature type="binding site" evidence="4">
    <location>
        <begin position="62"/>
        <end position="65"/>
    </location>
    <ligand>
        <name>GTP</name>
        <dbReference type="ChEBI" id="CHEBI:37565"/>
    </ligand>
</feature>
<evidence type="ECO:0000256" key="3">
    <source>
        <dbReference type="ARBA" id="ARBA00023134"/>
    </source>
</evidence>
<feature type="domain" description="RapZ C-terminal" evidence="6">
    <location>
        <begin position="170"/>
        <end position="290"/>
    </location>
</feature>
<feature type="binding site" evidence="4">
    <location>
        <begin position="12"/>
        <end position="19"/>
    </location>
    <ligand>
        <name>ATP</name>
        <dbReference type="ChEBI" id="CHEBI:30616"/>
    </ligand>
</feature>
<keyword evidence="8" id="KW-1185">Reference proteome</keyword>
<dbReference type="InterPro" id="IPR005337">
    <property type="entry name" value="RapZ-like"/>
</dbReference>
<proteinExistence type="inferred from homology"/>
<keyword evidence="2 4" id="KW-0067">ATP-binding</keyword>
<keyword evidence="1 4" id="KW-0547">Nucleotide-binding</keyword>
<evidence type="ECO:0000313" key="8">
    <source>
        <dbReference type="Proteomes" id="UP001063782"/>
    </source>
</evidence>
<evidence type="ECO:0000256" key="1">
    <source>
        <dbReference type="ARBA" id="ARBA00022741"/>
    </source>
</evidence>
<dbReference type="PIRSF" id="PIRSF005052">
    <property type="entry name" value="P-loopkin"/>
    <property type="match status" value="1"/>
</dbReference>
<keyword evidence="3 4" id="KW-0342">GTP-binding</keyword>
<evidence type="ECO:0000256" key="2">
    <source>
        <dbReference type="ARBA" id="ARBA00022840"/>
    </source>
</evidence>
<name>A0ABY6F1Q8_9GAMM</name>
<dbReference type="Proteomes" id="UP001063782">
    <property type="component" value="Chromosome"/>
</dbReference>
<dbReference type="Gene3D" id="3.40.50.300">
    <property type="entry name" value="P-loop containing nucleotide triphosphate hydrolases"/>
    <property type="match status" value="1"/>
</dbReference>
<dbReference type="Pfam" id="PF22740">
    <property type="entry name" value="PapZ_C"/>
    <property type="match status" value="1"/>
</dbReference>
<dbReference type="EMBL" id="CP089977">
    <property type="protein sequence ID" value="UXZ04033.1"/>
    <property type="molecule type" value="Genomic_DNA"/>
</dbReference>
<accession>A0ABY6F1Q8</accession>
<dbReference type="InterPro" id="IPR053931">
    <property type="entry name" value="RapZ_C"/>
</dbReference>
<dbReference type="PANTHER" id="PTHR30448:SF0">
    <property type="entry name" value="RNASE ADAPTER PROTEIN RAPZ"/>
    <property type="match status" value="1"/>
</dbReference>
<dbReference type="InterPro" id="IPR027417">
    <property type="entry name" value="P-loop_NTPase"/>
</dbReference>
<dbReference type="Pfam" id="PF03668">
    <property type="entry name" value="RapZ-like_N"/>
    <property type="match status" value="1"/>
</dbReference>
<dbReference type="PANTHER" id="PTHR30448">
    <property type="entry name" value="RNASE ADAPTER PROTEIN RAPZ"/>
    <property type="match status" value="1"/>
</dbReference>
<feature type="domain" description="RapZ-like N-terminal" evidence="5">
    <location>
        <begin position="6"/>
        <end position="164"/>
    </location>
</feature>
<evidence type="ECO:0000259" key="5">
    <source>
        <dbReference type="Pfam" id="PF03668"/>
    </source>
</evidence>
<dbReference type="RefSeq" id="WP_263075511.1">
    <property type="nucleotide sequence ID" value="NZ_CP089977.1"/>
</dbReference>
<gene>
    <name evidence="7" type="primary">rapZ</name>
    <name evidence="7" type="ORF">LU297_05250</name>
</gene>
<protein>
    <submittedName>
        <fullName evidence="7">RNase adapter RapZ</fullName>
    </submittedName>
</protein>
<reference evidence="7" key="1">
    <citation type="submission" date="2021-12" db="EMBL/GenBank/DDBJ databases">
        <title>taxonomy of Moraxella sp. ZY201224.</title>
        <authorList>
            <person name="Li F."/>
        </authorList>
    </citation>
    <scope>NUCLEOTIDE SEQUENCE</scope>
    <source>
        <strain evidence="7">ZY201224</strain>
    </source>
</reference>
<dbReference type="InterPro" id="IPR053930">
    <property type="entry name" value="RapZ-like_N"/>
</dbReference>